<dbReference type="Pfam" id="PF17762">
    <property type="entry name" value="HTH_ParB"/>
    <property type="match status" value="1"/>
</dbReference>
<organism evidence="3 4">
    <name type="scientific">Massilia aerilata</name>
    <dbReference type="NCBI Taxonomy" id="453817"/>
    <lineage>
        <taxon>Bacteria</taxon>
        <taxon>Pseudomonadati</taxon>
        <taxon>Pseudomonadota</taxon>
        <taxon>Betaproteobacteria</taxon>
        <taxon>Burkholderiales</taxon>
        <taxon>Oxalobacteraceae</taxon>
        <taxon>Telluria group</taxon>
        <taxon>Massilia</taxon>
    </lineage>
</organism>
<comment type="caution">
    <text evidence="3">The sequence shown here is derived from an EMBL/GenBank/DDBJ whole genome shotgun (WGS) entry which is preliminary data.</text>
</comment>
<name>A0ABW0RX69_9BURK</name>
<dbReference type="Pfam" id="PF04448">
    <property type="entry name" value="DUF551"/>
    <property type="match status" value="1"/>
</dbReference>
<evidence type="ECO:0000259" key="1">
    <source>
        <dbReference type="Pfam" id="PF04448"/>
    </source>
</evidence>
<dbReference type="InterPro" id="IPR050336">
    <property type="entry name" value="Chromosome_partition/occlusion"/>
</dbReference>
<sequence length="304" mass="33030">MAYANHMASLKAAAEDKNNPNVSKVTSFAVDPRVLEVEEGFNARPLNADHVAEMSLAWRSGAVFPPLEVRVEDGHIFIVDGHHRHAAALDAISKGADIKSIDVRQFRGNDADRVAHMISSASGLPLTPLQLGVQYRKLIGFRWTEKQIADRVGKSVQHVKDMIVLAEANSDVHQAINAGEVTGTTAVALVKKHGSKAGKVIREGVEKAKASGKTKATPKMFAEAGSDQVSNKLTVEWIAVGTKLPDDDITVLAALTDREVSLMYRDGLGWRAQEGIPIEPERITHWMHLPEAPTTTTTQEKTQA</sequence>
<dbReference type="InterPro" id="IPR007539">
    <property type="entry name" value="DUF551"/>
</dbReference>
<dbReference type="EMBL" id="JBHSMZ010000004">
    <property type="protein sequence ID" value="MFC5548170.1"/>
    <property type="molecule type" value="Genomic_DNA"/>
</dbReference>
<dbReference type="CDD" id="cd16387">
    <property type="entry name" value="ParB_N_Srx"/>
    <property type="match status" value="1"/>
</dbReference>
<protein>
    <submittedName>
        <fullName evidence="3">DUF551 domain-containing protein</fullName>
    </submittedName>
</protein>
<dbReference type="InterPro" id="IPR041468">
    <property type="entry name" value="HTH_ParB/Spo0J"/>
</dbReference>
<dbReference type="PANTHER" id="PTHR33375">
    <property type="entry name" value="CHROMOSOME-PARTITIONING PROTEIN PARB-RELATED"/>
    <property type="match status" value="1"/>
</dbReference>
<reference evidence="4" key="1">
    <citation type="journal article" date="2019" name="Int. J. Syst. Evol. Microbiol.">
        <title>The Global Catalogue of Microorganisms (GCM) 10K type strain sequencing project: providing services to taxonomists for standard genome sequencing and annotation.</title>
        <authorList>
            <consortium name="The Broad Institute Genomics Platform"/>
            <consortium name="The Broad Institute Genome Sequencing Center for Infectious Disease"/>
            <person name="Wu L."/>
            <person name="Ma J."/>
        </authorList>
    </citation>
    <scope>NUCLEOTIDE SEQUENCE [LARGE SCALE GENOMIC DNA]</scope>
    <source>
        <strain evidence="4">CGMCC 4.5798</strain>
    </source>
</reference>
<dbReference type="InterPro" id="IPR036086">
    <property type="entry name" value="ParB/Sulfiredoxin_sf"/>
</dbReference>
<dbReference type="RefSeq" id="WP_379768636.1">
    <property type="nucleotide sequence ID" value="NZ_JBHSMZ010000004.1"/>
</dbReference>
<dbReference type="SUPFAM" id="SSF110849">
    <property type="entry name" value="ParB/Sulfiredoxin"/>
    <property type="match status" value="1"/>
</dbReference>
<gene>
    <name evidence="3" type="ORF">ACFPO9_06540</name>
</gene>
<evidence type="ECO:0000259" key="2">
    <source>
        <dbReference type="Pfam" id="PF17762"/>
    </source>
</evidence>
<evidence type="ECO:0000313" key="3">
    <source>
        <dbReference type="EMBL" id="MFC5548170.1"/>
    </source>
</evidence>
<dbReference type="PANTHER" id="PTHR33375:SF1">
    <property type="entry name" value="CHROMOSOME-PARTITIONING PROTEIN PARB-RELATED"/>
    <property type="match status" value="1"/>
</dbReference>
<accession>A0ABW0RX69</accession>
<dbReference type="Gene3D" id="1.10.10.2830">
    <property type="match status" value="1"/>
</dbReference>
<keyword evidence="4" id="KW-1185">Reference proteome</keyword>
<proteinExistence type="predicted"/>
<dbReference type="SUPFAM" id="SSF109709">
    <property type="entry name" value="KorB DNA-binding domain-like"/>
    <property type="match status" value="1"/>
</dbReference>
<dbReference type="Proteomes" id="UP001596086">
    <property type="component" value="Unassembled WGS sequence"/>
</dbReference>
<feature type="domain" description="ParB/Spo0J HTH" evidence="2">
    <location>
        <begin position="126"/>
        <end position="203"/>
    </location>
</feature>
<feature type="domain" description="DUF551" evidence="1">
    <location>
        <begin position="236"/>
        <end position="294"/>
    </location>
</feature>
<evidence type="ECO:0000313" key="4">
    <source>
        <dbReference type="Proteomes" id="UP001596086"/>
    </source>
</evidence>